<accession>K9EMX4</accession>
<dbReference type="STRING" id="742727.HMPREF9447_00747"/>
<feature type="domain" description="Protein FecR C-terminal" evidence="3">
    <location>
        <begin position="260"/>
        <end position="330"/>
    </location>
</feature>
<organism evidence="4 5">
    <name type="scientific">Bacteroides oleiciplenus YIT 12058</name>
    <dbReference type="NCBI Taxonomy" id="742727"/>
    <lineage>
        <taxon>Bacteria</taxon>
        <taxon>Pseudomonadati</taxon>
        <taxon>Bacteroidota</taxon>
        <taxon>Bacteroidia</taxon>
        <taxon>Bacteroidales</taxon>
        <taxon>Bacteroidaceae</taxon>
        <taxon>Bacteroides</taxon>
    </lineage>
</organism>
<dbReference type="PANTHER" id="PTHR30273">
    <property type="entry name" value="PERIPLASMIC SIGNAL SENSOR AND SIGMA FACTOR ACTIVATOR FECR-RELATED"/>
    <property type="match status" value="1"/>
</dbReference>
<evidence type="ECO:0008006" key="6">
    <source>
        <dbReference type="Google" id="ProtNLM"/>
    </source>
</evidence>
<dbReference type="FunFam" id="2.60.120.1440:FF:000001">
    <property type="entry name" value="Putative anti-sigma factor"/>
    <property type="match status" value="1"/>
</dbReference>
<feature type="transmembrane region" description="Helical" evidence="1">
    <location>
        <begin position="89"/>
        <end position="110"/>
    </location>
</feature>
<dbReference type="InterPro" id="IPR012373">
    <property type="entry name" value="Ferrdict_sens_TM"/>
</dbReference>
<feature type="domain" description="FecR protein" evidence="2">
    <location>
        <begin position="129"/>
        <end position="215"/>
    </location>
</feature>
<dbReference type="AlphaFoldDB" id="K9EMX4"/>
<dbReference type="PATRIC" id="fig|742727.4.peg.750"/>
<evidence type="ECO:0000256" key="1">
    <source>
        <dbReference type="SAM" id="Phobius"/>
    </source>
</evidence>
<comment type="caution">
    <text evidence="4">The sequence shown here is derived from an EMBL/GenBank/DDBJ whole genome shotgun (WGS) entry which is preliminary data.</text>
</comment>
<reference evidence="4 5" key="1">
    <citation type="submission" date="2012-09" db="EMBL/GenBank/DDBJ databases">
        <title>The Genome Sequence of Bacteroides oleiciplenus YIT 12058.</title>
        <authorList>
            <consortium name="The Broad Institute Genome Sequencing Platform"/>
            <person name="Earl A."/>
            <person name="Ward D."/>
            <person name="Feldgarden M."/>
            <person name="Gevers D."/>
            <person name="Morotomi M."/>
            <person name="Walker B."/>
            <person name="Young S.K."/>
            <person name="Zeng Q."/>
            <person name="Gargeya S."/>
            <person name="Fitzgerald M."/>
            <person name="Haas B."/>
            <person name="Abouelleil A."/>
            <person name="Alvarado L."/>
            <person name="Arachchi H.M."/>
            <person name="Berlin A.M."/>
            <person name="Chapman S.B."/>
            <person name="Goldberg J."/>
            <person name="Griggs A."/>
            <person name="Gujja S."/>
            <person name="Hansen M."/>
            <person name="Howarth C."/>
            <person name="Imamovic A."/>
            <person name="Larimer J."/>
            <person name="McCowen C."/>
            <person name="Montmayeur A."/>
            <person name="Murphy C."/>
            <person name="Neiman D."/>
            <person name="Pearson M."/>
            <person name="Priest M."/>
            <person name="Roberts A."/>
            <person name="Saif S."/>
            <person name="Shea T."/>
            <person name="Sisk P."/>
            <person name="Sykes S."/>
            <person name="Wortman J."/>
            <person name="Nusbaum C."/>
            <person name="Birren B."/>
        </authorList>
    </citation>
    <scope>NUCLEOTIDE SEQUENCE [LARGE SCALE GENOMIC DNA]</scope>
    <source>
        <strain evidence="4 5">YIT 12058</strain>
    </source>
</reference>
<gene>
    <name evidence="4" type="ORF">HMPREF9447_00747</name>
</gene>
<keyword evidence="1" id="KW-1133">Transmembrane helix</keyword>
<proteinExistence type="predicted"/>
<dbReference type="RefSeq" id="WP_009128180.1">
    <property type="nucleotide sequence ID" value="NZ_JH992940.1"/>
</dbReference>
<keyword evidence="1" id="KW-0472">Membrane</keyword>
<dbReference type="InterPro" id="IPR006860">
    <property type="entry name" value="FecR"/>
</dbReference>
<dbReference type="EMBL" id="ADLF01000002">
    <property type="protein sequence ID" value="EKU92297.1"/>
    <property type="molecule type" value="Genomic_DNA"/>
</dbReference>
<dbReference type="Pfam" id="PF16344">
    <property type="entry name" value="FecR_C"/>
    <property type="match status" value="1"/>
</dbReference>
<dbReference type="OrthoDB" id="738872at2"/>
<dbReference type="Proteomes" id="UP000009872">
    <property type="component" value="Unassembled WGS sequence"/>
</dbReference>
<dbReference type="Gene3D" id="3.55.50.30">
    <property type="match status" value="1"/>
</dbReference>
<dbReference type="HOGENOM" id="CLU_050192_2_2_10"/>
<name>K9EMX4_9BACE</name>
<keyword evidence="1" id="KW-0812">Transmembrane</keyword>
<dbReference type="GO" id="GO:0016989">
    <property type="term" value="F:sigma factor antagonist activity"/>
    <property type="evidence" value="ECO:0007669"/>
    <property type="project" value="TreeGrafter"/>
</dbReference>
<sequence length="333" mass="38844">MKNYFHKILSLFVGYNYSEQTNQLFYRWLIDDEHEKEKDEALQELFLEAKKKGDVPDIEKALQRWKENNKVTPTLSQLPQKKNRKSFMYLWQSVAAVLLIVSISTGYLLYKEKKNGSDLVQQFAPITQMKTFFLPDGSQVKMNSKSILLYPKQFTGESRDVFLLGEANFVVKPNKKKPFVVKTDGFQITALGTEFNVSAYAEDKNICTTLITGSVLVEYDNLTKQVLLQPTQQLVYNKENQQDILNYPDIEDVTAWQKGELVFRQKTIMDIIAILERKYNYEFIYNLHSLKNDRYSFRFKDMAPLSEVMDVIVDVAGNLSFKIQNDKCYVMQK</sequence>
<protein>
    <recommendedName>
        <fullName evidence="6">FecR protein domain-containing protein</fullName>
    </recommendedName>
</protein>
<dbReference type="PANTHER" id="PTHR30273:SF2">
    <property type="entry name" value="PROTEIN FECR"/>
    <property type="match status" value="1"/>
</dbReference>
<dbReference type="Gene3D" id="2.60.120.1440">
    <property type="match status" value="1"/>
</dbReference>
<evidence type="ECO:0000313" key="5">
    <source>
        <dbReference type="Proteomes" id="UP000009872"/>
    </source>
</evidence>
<evidence type="ECO:0000313" key="4">
    <source>
        <dbReference type="EMBL" id="EKU92297.1"/>
    </source>
</evidence>
<dbReference type="PIRSF" id="PIRSF018266">
    <property type="entry name" value="FecR"/>
    <property type="match status" value="1"/>
</dbReference>
<dbReference type="Pfam" id="PF04773">
    <property type="entry name" value="FecR"/>
    <property type="match status" value="1"/>
</dbReference>
<dbReference type="eggNOG" id="COG3712">
    <property type="taxonomic scope" value="Bacteria"/>
</dbReference>
<keyword evidence="5" id="KW-1185">Reference proteome</keyword>
<evidence type="ECO:0000259" key="3">
    <source>
        <dbReference type="Pfam" id="PF16344"/>
    </source>
</evidence>
<dbReference type="InterPro" id="IPR032508">
    <property type="entry name" value="FecR_C"/>
</dbReference>
<evidence type="ECO:0000259" key="2">
    <source>
        <dbReference type="Pfam" id="PF04773"/>
    </source>
</evidence>